<feature type="transmembrane region" description="Helical" evidence="7">
    <location>
        <begin position="428"/>
        <end position="450"/>
    </location>
</feature>
<feature type="transmembrane region" description="Helical" evidence="7">
    <location>
        <begin position="150"/>
        <end position="171"/>
    </location>
</feature>
<comment type="similarity">
    <text evidence="2">Belongs to the monovalent cation:proton antiporter 2 (CPA2) transporter (TC 2.A.37) family.</text>
</comment>
<dbReference type="PANTHER" id="PTHR42751:SF3">
    <property type="entry name" value="SODIUM_GLUTAMATE SYMPORTER"/>
    <property type="match status" value="1"/>
</dbReference>
<dbReference type="InterPro" id="IPR006037">
    <property type="entry name" value="RCK_C"/>
</dbReference>
<dbReference type="PANTHER" id="PTHR42751">
    <property type="entry name" value="SODIUM/HYDROGEN EXCHANGER FAMILY/TRKA DOMAIN PROTEIN"/>
    <property type="match status" value="1"/>
</dbReference>
<feature type="transmembrane region" description="Helical" evidence="7">
    <location>
        <begin position="222"/>
        <end position="239"/>
    </location>
</feature>
<feature type="transmembrane region" description="Helical" evidence="7">
    <location>
        <begin position="59"/>
        <end position="78"/>
    </location>
</feature>
<evidence type="ECO:0000313" key="10">
    <source>
        <dbReference type="EMBL" id="QHI71070.1"/>
    </source>
</evidence>
<keyword evidence="5 7" id="KW-1133">Transmembrane helix</keyword>
<feature type="transmembrane region" description="Helical" evidence="7">
    <location>
        <begin position="245"/>
        <end position="262"/>
    </location>
</feature>
<sequence>MVHLDFLIRDLALILVVASITTIIFKKIKQPLVLGYILAGFLTSANFSILPSIVDAENINLWAELGVIFIMFALGLEFSFHKIANIGGSAIVTAATVITAMVFIGYGTGMLLGWGRMDSIFLGGMISMSSTMIILKAYEELKLKHKKYAQLVLGTLIIEDVVAIFMMIVLSTISVSKDISGFELGSQIGKMLLYLIIWLLLGIYLIPSALKKANKYLNDETLLIVSLGLCLAMVVIANYMGFSSALGAFLAGSILAGTVKAEKIEDLVKPIKDFFGAVFFVSVGMLVNPDLIVTYAGPIFILTFVTIFGQMIFSFMGVLLSGQSLRTAVGAGMSMVQIGEFSFIIASLGTTLGVTSHFLYPIVVSVSVITTFTTPLFIKKSDSVYALLSRALPKRTLKTIKQYTSEKQNENEKDLDWKEYLGKYIPRTAITTIILICIYIVGTQVIVPALCNYGMAGKQAKWIAGAATVMLMSPVINLMSYKRNIVYTKLWLKNKTNRLPLLVFRSFRVLVSIFFVMLTINTMTNVPVWILWIIAFIIVFFSIKSDFMISHSIKVETRFIANFNERILEKKKKEKGMVKGYRWLDETLLIDEYEIKKILVDEPEKNIYARRKLGVQIIKIIRKENHINIPDISAGVREGDIIVVMGKKNNLESYELTLQNTAVISKREEKFTLRDYTYRQIFTSTDIENHLLCMAVNVTNQCEFCNKTIQMSNIKEKYYGFVIGIDRGALSMIGPNKKTQIIEGDVLWVLGAQTTVDMFLKEGILN</sequence>
<feature type="transmembrane region" description="Helical" evidence="7">
    <location>
        <begin position="358"/>
        <end position="378"/>
    </location>
</feature>
<evidence type="ECO:0000259" key="9">
    <source>
        <dbReference type="Pfam" id="PF02080"/>
    </source>
</evidence>
<evidence type="ECO:0000259" key="8">
    <source>
        <dbReference type="Pfam" id="PF00999"/>
    </source>
</evidence>
<name>A0A6P1M8Y5_9FIRM</name>
<keyword evidence="3" id="KW-0813">Transport</keyword>
<dbReference type="Pfam" id="PF00999">
    <property type="entry name" value="Na_H_Exchanger"/>
    <property type="match status" value="1"/>
</dbReference>
<dbReference type="InterPro" id="IPR036721">
    <property type="entry name" value="RCK_C_sf"/>
</dbReference>
<feature type="domain" description="RCK C-terminal" evidence="9">
    <location>
        <begin position="694"/>
        <end position="761"/>
    </location>
</feature>
<dbReference type="EMBL" id="CP047591">
    <property type="protein sequence ID" value="QHI71070.1"/>
    <property type="molecule type" value="Genomic_DNA"/>
</dbReference>
<dbReference type="RefSeq" id="WP_162360847.1">
    <property type="nucleotide sequence ID" value="NZ_CP047591.1"/>
</dbReference>
<gene>
    <name evidence="10" type="ORF">Ami3637_00520</name>
</gene>
<dbReference type="SUPFAM" id="SSF116726">
    <property type="entry name" value="TrkA C-terminal domain-like"/>
    <property type="match status" value="2"/>
</dbReference>
<feature type="domain" description="Cation/H+ exchanger transmembrane" evidence="8">
    <location>
        <begin position="16"/>
        <end position="378"/>
    </location>
</feature>
<dbReference type="Gene3D" id="1.20.1530.20">
    <property type="match status" value="1"/>
</dbReference>
<evidence type="ECO:0000256" key="4">
    <source>
        <dbReference type="ARBA" id="ARBA00022692"/>
    </source>
</evidence>
<organism evidence="10 11">
    <name type="scientific">Aminipila terrae</name>
    <dbReference type="NCBI Taxonomy" id="2697030"/>
    <lineage>
        <taxon>Bacteria</taxon>
        <taxon>Bacillati</taxon>
        <taxon>Bacillota</taxon>
        <taxon>Clostridia</taxon>
        <taxon>Peptostreptococcales</taxon>
        <taxon>Anaerovoracaceae</taxon>
        <taxon>Aminipila</taxon>
    </lineage>
</organism>
<feature type="transmembrane region" description="Helical" evidence="7">
    <location>
        <begin position="6"/>
        <end position="25"/>
    </location>
</feature>
<evidence type="ECO:0000256" key="2">
    <source>
        <dbReference type="ARBA" id="ARBA00005551"/>
    </source>
</evidence>
<feature type="transmembrane region" description="Helical" evidence="7">
    <location>
        <begin position="327"/>
        <end position="346"/>
    </location>
</feature>
<feature type="transmembrane region" description="Helical" evidence="7">
    <location>
        <begin position="462"/>
        <end position="481"/>
    </location>
</feature>
<keyword evidence="4 7" id="KW-0812">Transmembrane</keyword>
<dbReference type="Proteomes" id="UP000463883">
    <property type="component" value="Chromosome"/>
</dbReference>
<evidence type="ECO:0000313" key="11">
    <source>
        <dbReference type="Proteomes" id="UP000463883"/>
    </source>
</evidence>
<feature type="transmembrane region" description="Helical" evidence="7">
    <location>
        <begin position="120"/>
        <end position="138"/>
    </location>
</feature>
<dbReference type="GO" id="GO:0008324">
    <property type="term" value="F:monoatomic cation transmembrane transporter activity"/>
    <property type="evidence" value="ECO:0007669"/>
    <property type="project" value="InterPro"/>
</dbReference>
<dbReference type="Gene3D" id="3.30.70.1450">
    <property type="entry name" value="Regulator of K+ conductance, C-terminal domain"/>
    <property type="match status" value="2"/>
</dbReference>
<feature type="transmembrane region" description="Helical" evidence="7">
    <location>
        <begin position="32"/>
        <end position="53"/>
    </location>
</feature>
<dbReference type="Pfam" id="PF02080">
    <property type="entry name" value="TrkA_C"/>
    <property type="match status" value="1"/>
</dbReference>
<evidence type="ECO:0000256" key="5">
    <source>
        <dbReference type="ARBA" id="ARBA00022989"/>
    </source>
</evidence>
<feature type="transmembrane region" description="Helical" evidence="7">
    <location>
        <begin position="299"/>
        <end position="320"/>
    </location>
</feature>
<proteinExistence type="inferred from homology"/>
<comment type="subcellular location">
    <subcellularLocation>
        <location evidence="1">Membrane</location>
        <topology evidence="1">Multi-pass membrane protein</topology>
    </subcellularLocation>
</comment>
<dbReference type="GO" id="GO:0016020">
    <property type="term" value="C:membrane"/>
    <property type="evidence" value="ECO:0007669"/>
    <property type="project" value="UniProtKB-SubCell"/>
</dbReference>
<protein>
    <submittedName>
        <fullName evidence="10">Sodium:proton antiporter</fullName>
    </submittedName>
</protein>
<feature type="transmembrane region" description="Helical" evidence="7">
    <location>
        <begin position="526"/>
        <end position="543"/>
    </location>
</feature>
<feature type="transmembrane region" description="Helical" evidence="7">
    <location>
        <begin position="90"/>
        <end position="114"/>
    </location>
</feature>
<dbReference type="AlphaFoldDB" id="A0A6P1M8Y5"/>
<feature type="transmembrane region" description="Helical" evidence="7">
    <location>
        <begin position="191"/>
        <end position="210"/>
    </location>
</feature>
<evidence type="ECO:0000256" key="1">
    <source>
        <dbReference type="ARBA" id="ARBA00004141"/>
    </source>
</evidence>
<dbReference type="InterPro" id="IPR006153">
    <property type="entry name" value="Cation/H_exchanger_TM"/>
</dbReference>
<evidence type="ECO:0000256" key="7">
    <source>
        <dbReference type="SAM" id="Phobius"/>
    </source>
</evidence>
<accession>A0A6P1M8Y5</accession>
<dbReference type="InterPro" id="IPR038770">
    <property type="entry name" value="Na+/solute_symporter_sf"/>
</dbReference>
<dbReference type="KEGG" id="amic:Ami3637_00520"/>
<feature type="transmembrane region" description="Helical" evidence="7">
    <location>
        <begin position="274"/>
        <end position="293"/>
    </location>
</feature>
<reference evidence="10 11" key="1">
    <citation type="submission" date="2020-01" db="EMBL/GenBank/DDBJ databases">
        <title>Genomic analysis of Aminipila sp. CBA3637.</title>
        <authorList>
            <person name="Kim Y.B."/>
            <person name="Roh S.W."/>
        </authorList>
    </citation>
    <scope>NUCLEOTIDE SEQUENCE [LARGE SCALE GENOMIC DNA]</scope>
    <source>
        <strain evidence="10 11">CBA3637</strain>
    </source>
</reference>
<keyword evidence="6 7" id="KW-0472">Membrane</keyword>
<dbReference type="GO" id="GO:0006813">
    <property type="term" value="P:potassium ion transport"/>
    <property type="evidence" value="ECO:0007669"/>
    <property type="project" value="InterPro"/>
</dbReference>
<dbReference type="GO" id="GO:1902600">
    <property type="term" value="P:proton transmembrane transport"/>
    <property type="evidence" value="ECO:0007669"/>
    <property type="project" value="InterPro"/>
</dbReference>
<keyword evidence="11" id="KW-1185">Reference proteome</keyword>
<dbReference type="GO" id="GO:0015297">
    <property type="term" value="F:antiporter activity"/>
    <property type="evidence" value="ECO:0007669"/>
    <property type="project" value="InterPro"/>
</dbReference>
<evidence type="ECO:0000256" key="6">
    <source>
        <dbReference type="ARBA" id="ARBA00023136"/>
    </source>
</evidence>
<evidence type="ECO:0000256" key="3">
    <source>
        <dbReference type="ARBA" id="ARBA00022448"/>
    </source>
</evidence>
<feature type="transmembrane region" description="Helical" evidence="7">
    <location>
        <begin position="502"/>
        <end position="520"/>
    </location>
</feature>